<dbReference type="InterPro" id="IPR011006">
    <property type="entry name" value="CheY-like_superfamily"/>
</dbReference>
<dbReference type="SUPFAM" id="SSF52172">
    <property type="entry name" value="CheY-like"/>
    <property type="match status" value="1"/>
</dbReference>
<sequence length="291" mass="32895">MSNTFLIIDDDISVVKMLKEIIKNNNLGKVVGVLNSGEHAKDEILFYNPDIVLIDYLLPYKDGSDIIKELIKDGYNGKVIMISQVENPKMIANAYNAGILFFIKKPINVIEVINVIKNISHNIELEKSMSIIKNVLGNINEPNTSLRETDTTKEIEGVLSEIGIIGDIGSSDIIKLIQKVMNHKRIHSNSSYKLQELYIEMATEETSAKATKINPNTIEQRIRRAIQKSLSNIAEMGLDDYYNSVFAEYSTLLFDFKQVKQEMNYIQNLSKSTGKVNTRKFIEGIISKISE</sequence>
<dbReference type="RefSeq" id="WP_249324173.1">
    <property type="nucleotide sequence ID" value="NZ_JACRTK010000004.1"/>
</dbReference>
<reference evidence="5 6" key="1">
    <citation type="submission" date="2020-08" db="EMBL/GenBank/DDBJ databases">
        <title>Genome public.</title>
        <authorList>
            <person name="Liu C."/>
            <person name="Sun Q."/>
        </authorList>
    </citation>
    <scope>NUCLEOTIDE SEQUENCE [LARGE SCALE GENOMIC DNA]</scope>
    <source>
        <strain evidence="5 6">NSJ-26</strain>
    </source>
</reference>
<dbReference type="AlphaFoldDB" id="A0A926EZK5"/>
<evidence type="ECO:0000256" key="1">
    <source>
        <dbReference type="ARBA" id="ARBA00018672"/>
    </source>
</evidence>
<dbReference type="PANTHER" id="PTHR45526">
    <property type="entry name" value="TRANSCRIPTIONAL REGULATORY PROTEIN DPIA"/>
    <property type="match status" value="1"/>
</dbReference>
<feature type="modified residue" description="4-aspartylphosphate" evidence="3">
    <location>
        <position position="55"/>
    </location>
</feature>
<keyword evidence="6" id="KW-1185">Reference proteome</keyword>
<dbReference type="InterPro" id="IPR013972">
    <property type="entry name" value="YcbB"/>
</dbReference>
<evidence type="ECO:0000259" key="4">
    <source>
        <dbReference type="PROSITE" id="PS50110"/>
    </source>
</evidence>
<comment type="caution">
    <text evidence="5">The sequence shown here is derived from an EMBL/GenBank/DDBJ whole genome shotgun (WGS) entry which is preliminary data.</text>
</comment>
<dbReference type="Proteomes" id="UP000601522">
    <property type="component" value="Unassembled WGS sequence"/>
</dbReference>
<dbReference type="EMBL" id="JACRTK010000004">
    <property type="protein sequence ID" value="MBC8591305.1"/>
    <property type="molecule type" value="Genomic_DNA"/>
</dbReference>
<proteinExistence type="predicted"/>
<organism evidence="5 6">
    <name type="scientific">Wansuia hejianensis</name>
    <dbReference type="NCBI Taxonomy" id="2763667"/>
    <lineage>
        <taxon>Bacteria</taxon>
        <taxon>Bacillati</taxon>
        <taxon>Bacillota</taxon>
        <taxon>Clostridia</taxon>
        <taxon>Lachnospirales</taxon>
        <taxon>Lachnospiraceae</taxon>
        <taxon>Wansuia</taxon>
    </lineage>
</organism>
<dbReference type="PANTHER" id="PTHR45526:SF1">
    <property type="entry name" value="TRANSCRIPTIONAL REGULATORY PROTEIN DCUR-RELATED"/>
    <property type="match status" value="1"/>
</dbReference>
<dbReference type="SMART" id="SM00448">
    <property type="entry name" value="REC"/>
    <property type="match status" value="1"/>
</dbReference>
<dbReference type="GO" id="GO:0000156">
    <property type="term" value="F:phosphorelay response regulator activity"/>
    <property type="evidence" value="ECO:0007669"/>
    <property type="project" value="TreeGrafter"/>
</dbReference>
<evidence type="ECO:0000313" key="5">
    <source>
        <dbReference type="EMBL" id="MBC8591305.1"/>
    </source>
</evidence>
<dbReference type="InterPro" id="IPR051271">
    <property type="entry name" value="2C-system_Tx_regulators"/>
</dbReference>
<keyword evidence="3" id="KW-0597">Phosphoprotein</keyword>
<dbReference type="Pfam" id="PF00072">
    <property type="entry name" value="Response_reg"/>
    <property type="match status" value="1"/>
</dbReference>
<feature type="domain" description="Response regulatory" evidence="4">
    <location>
        <begin position="4"/>
        <end position="120"/>
    </location>
</feature>
<protein>
    <recommendedName>
        <fullName evidence="1">Stage 0 sporulation protein A homolog</fullName>
    </recommendedName>
</protein>
<dbReference type="Pfam" id="PF08664">
    <property type="entry name" value="YcbB"/>
    <property type="match status" value="1"/>
</dbReference>
<dbReference type="InterPro" id="IPR001789">
    <property type="entry name" value="Sig_transdc_resp-reg_receiver"/>
</dbReference>
<evidence type="ECO:0000313" key="6">
    <source>
        <dbReference type="Proteomes" id="UP000601522"/>
    </source>
</evidence>
<accession>A0A926EZK5</accession>
<evidence type="ECO:0000256" key="3">
    <source>
        <dbReference type="PROSITE-ProRule" id="PRU00169"/>
    </source>
</evidence>
<evidence type="ECO:0000256" key="2">
    <source>
        <dbReference type="ARBA" id="ARBA00024867"/>
    </source>
</evidence>
<name>A0A926EZK5_9FIRM</name>
<comment type="function">
    <text evidence="2">May play the central regulatory role in sporulation. It may be an element of the effector pathway responsible for the activation of sporulation genes in response to nutritional stress. Spo0A may act in concert with spo0H (a sigma factor) to control the expression of some genes that are critical to the sporulation process.</text>
</comment>
<gene>
    <name evidence="5" type="ORF">H8689_09310</name>
</gene>
<dbReference type="Gene3D" id="3.40.50.2300">
    <property type="match status" value="1"/>
</dbReference>
<dbReference type="PROSITE" id="PS50110">
    <property type="entry name" value="RESPONSE_REGULATORY"/>
    <property type="match status" value="1"/>
</dbReference>